<dbReference type="PROSITE" id="PS51379">
    <property type="entry name" value="4FE4S_FER_2"/>
    <property type="match status" value="1"/>
</dbReference>
<evidence type="ECO:0000259" key="1">
    <source>
        <dbReference type="PROSITE" id="PS51379"/>
    </source>
</evidence>
<reference evidence="2" key="1">
    <citation type="journal article" date="2015" name="Nature">
        <title>Complex archaea that bridge the gap between prokaryotes and eukaryotes.</title>
        <authorList>
            <person name="Spang A."/>
            <person name="Saw J.H."/>
            <person name="Jorgensen S.L."/>
            <person name="Zaremba-Niedzwiedzka K."/>
            <person name="Martijn J."/>
            <person name="Lind A.E."/>
            <person name="van Eijk R."/>
            <person name="Schleper C."/>
            <person name="Guy L."/>
            <person name="Ettema T.J."/>
        </authorList>
    </citation>
    <scope>NUCLEOTIDE SEQUENCE</scope>
</reference>
<organism evidence="2">
    <name type="scientific">marine sediment metagenome</name>
    <dbReference type="NCBI Taxonomy" id="412755"/>
    <lineage>
        <taxon>unclassified sequences</taxon>
        <taxon>metagenomes</taxon>
        <taxon>ecological metagenomes</taxon>
    </lineage>
</organism>
<accession>A0A0F9S4J6</accession>
<dbReference type="SUPFAM" id="SSF46548">
    <property type="entry name" value="alpha-helical ferredoxin"/>
    <property type="match status" value="1"/>
</dbReference>
<dbReference type="AlphaFoldDB" id="A0A0F9S4J6"/>
<proteinExistence type="predicted"/>
<sequence length="248" mass="28352">MKEFILTNILDELKNTLKCCQFGAVSIPNLAEREKHFFALFMPKVASAIAICHHIVTMEDWTWYQPTDIHERCNADDHTLDVSEVLKKKLKEHCFQTWIVAYPGESGLQFRFVAQAAGLGKIGRNAFLLHPNWGPWVHLRILGTTAPFEEGVSFEQGDMCNECNKCVNACPSGAITEYGFEGLQCRSYRKNRGEYIPVGKEKCIIGAQYALTYVQFGINQEVLINQMNLILNFNFYYRIFKFSSVESI</sequence>
<dbReference type="PANTHER" id="PTHR42827">
    <property type="entry name" value="IRON-SULFUR CLUSTER-BINDING PROTEIN-RELATED"/>
    <property type="match status" value="1"/>
</dbReference>
<name>A0A0F9S4J6_9ZZZZ</name>
<dbReference type="Pfam" id="PF00037">
    <property type="entry name" value="Fer4"/>
    <property type="match status" value="1"/>
</dbReference>
<dbReference type="InterPro" id="IPR017896">
    <property type="entry name" value="4Fe4S_Fe-S-bd"/>
</dbReference>
<dbReference type="InterPro" id="IPR017900">
    <property type="entry name" value="4Fe4S_Fe_S_CS"/>
</dbReference>
<comment type="caution">
    <text evidence="2">The sequence shown here is derived from an EMBL/GenBank/DDBJ whole genome shotgun (WGS) entry which is preliminary data.</text>
</comment>
<gene>
    <name evidence="2" type="ORF">LCGC14_0564760</name>
</gene>
<dbReference type="PROSITE" id="PS00198">
    <property type="entry name" value="4FE4S_FER_1"/>
    <property type="match status" value="1"/>
</dbReference>
<evidence type="ECO:0000313" key="2">
    <source>
        <dbReference type="EMBL" id="KKN57197.1"/>
    </source>
</evidence>
<feature type="domain" description="4Fe-4S ferredoxin-type" evidence="1">
    <location>
        <begin position="150"/>
        <end position="180"/>
    </location>
</feature>
<dbReference type="PANTHER" id="PTHR42827:SF1">
    <property type="entry name" value="IRON-SULFUR CLUSTER-BINDING PROTEIN"/>
    <property type="match status" value="1"/>
</dbReference>
<protein>
    <recommendedName>
        <fullName evidence="1">4Fe-4S ferredoxin-type domain-containing protein</fullName>
    </recommendedName>
</protein>
<dbReference type="EMBL" id="LAZR01000815">
    <property type="protein sequence ID" value="KKN57197.1"/>
    <property type="molecule type" value="Genomic_DNA"/>
</dbReference>